<dbReference type="EC" id="4.2.1.77" evidence="3"/>
<evidence type="ECO:0000256" key="3">
    <source>
        <dbReference type="ARBA" id="ARBA00013105"/>
    </source>
</evidence>
<evidence type="ECO:0000256" key="1">
    <source>
        <dbReference type="ARBA" id="ARBA00001148"/>
    </source>
</evidence>
<reference evidence="4" key="1">
    <citation type="submission" date="2020-05" db="EMBL/GenBank/DDBJ databases">
        <title>Mycena genomes resolve the evolution of fungal bioluminescence.</title>
        <authorList>
            <person name="Tsai I.J."/>
        </authorList>
    </citation>
    <scope>NUCLEOTIDE SEQUENCE</scope>
    <source>
        <strain evidence="4">160909Yilan</strain>
    </source>
</reference>
<keyword evidence="5" id="KW-1185">Reference proteome</keyword>
<dbReference type="FunFam" id="3.10.310.10:FF:000003">
    <property type="entry name" value="Proline racemase"/>
    <property type="match status" value="1"/>
</dbReference>
<evidence type="ECO:0000313" key="5">
    <source>
        <dbReference type="Proteomes" id="UP000623467"/>
    </source>
</evidence>
<dbReference type="InterPro" id="IPR008794">
    <property type="entry name" value="Pro_racemase_fam"/>
</dbReference>
<dbReference type="AlphaFoldDB" id="A0A8H6ZDM4"/>
<comment type="caution">
    <text evidence="4">The sequence shown here is derived from an EMBL/GenBank/DDBJ whole genome shotgun (WGS) entry which is preliminary data.</text>
</comment>
<dbReference type="GO" id="GO:0050346">
    <property type="term" value="F:trans-L-3-hydroxyproline dehydratase activity"/>
    <property type="evidence" value="ECO:0007669"/>
    <property type="project" value="UniProtKB-EC"/>
</dbReference>
<name>A0A8H6ZDM4_9AGAR</name>
<proteinExistence type="inferred from homology"/>
<accession>A0A8H6ZDM4</accession>
<dbReference type="PIRSF" id="PIRSF029792">
    <property type="entry name" value="Pro_racemase"/>
    <property type="match status" value="1"/>
</dbReference>
<dbReference type="Pfam" id="PF05544">
    <property type="entry name" value="Pro_racemase"/>
    <property type="match status" value="1"/>
</dbReference>
<sequence>MLEFPKWQLHLIPTTMDVFNTLLEQNPATRTIKVVDMHTSGEPTRIVLNGYPHLEGDTLLEMRRCASQKHDDIRQRLMREPRGHTEMYGAILIAETELTRRGEADIGVLFCHNEGYSTMCGHATIALGRFLVDTHDLTIFPRRNMLPHDEATGLTTLRLHAPCGVVHVSVHTDGGHSHPTRPVSFLGVPSFVTARDLEVEIPSSEQWKRLRDVQRSHVKVDISYGGAFYALVSAAELGFPDGVRGDPRTLAEFDDATAALKRVLYPRKELYRHPSEPDLEFLYGVMVVERTAKGEIGLCFFADQQIDRSPCGSCVMARVALAVDQGRLQIGEACDYESIVSLLNDGNGFRGTAIETGPEGVIVKVEGRAFYTGAASFVVEETDMVPNGFAVALPS</sequence>
<dbReference type="EMBL" id="JACAZH010000002">
    <property type="protein sequence ID" value="KAF7374361.1"/>
    <property type="molecule type" value="Genomic_DNA"/>
</dbReference>
<gene>
    <name evidence="4" type="ORF">MSAN_00320100</name>
</gene>
<dbReference type="SUPFAM" id="SSF54506">
    <property type="entry name" value="Diaminopimelate epimerase-like"/>
    <property type="match status" value="1"/>
</dbReference>
<evidence type="ECO:0000256" key="2">
    <source>
        <dbReference type="ARBA" id="ARBA00007529"/>
    </source>
</evidence>
<dbReference type="Proteomes" id="UP000623467">
    <property type="component" value="Unassembled WGS sequence"/>
</dbReference>
<dbReference type="SFLD" id="SFLDS00028">
    <property type="entry name" value="Proline_Racemase"/>
    <property type="match status" value="1"/>
</dbReference>
<dbReference type="PANTHER" id="PTHR33442:SF1">
    <property type="entry name" value="TRANS-3-HYDROXY-L-PROLINE DEHYDRATASE"/>
    <property type="match status" value="1"/>
</dbReference>
<comment type="catalytic activity">
    <reaction evidence="1">
        <text>trans-3-hydroxy-L-proline = 1-pyrroline-2-carboxylate + H2O</text>
        <dbReference type="Rhea" id="RHEA:10320"/>
        <dbReference type="ChEBI" id="CHEBI:15377"/>
        <dbReference type="ChEBI" id="CHEBI:39785"/>
        <dbReference type="ChEBI" id="CHEBI:57938"/>
        <dbReference type="EC" id="4.2.1.77"/>
    </reaction>
</comment>
<evidence type="ECO:0000313" key="4">
    <source>
        <dbReference type="EMBL" id="KAF7374361.1"/>
    </source>
</evidence>
<organism evidence="4 5">
    <name type="scientific">Mycena sanguinolenta</name>
    <dbReference type="NCBI Taxonomy" id="230812"/>
    <lineage>
        <taxon>Eukaryota</taxon>
        <taxon>Fungi</taxon>
        <taxon>Dikarya</taxon>
        <taxon>Basidiomycota</taxon>
        <taxon>Agaricomycotina</taxon>
        <taxon>Agaricomycetes</taxon>
        <taxon>Agaricomycetidae</taxon>
        <taxon>Agaricales</taxon>
        <taxon>Marasmiineae</taxon>
        <taxon>Mycenaceae</taxon>
        <taxon>Mycena</taxon>
    </lineage>
</organism>
<protein>
    <recommendedName>
        <fullName evidence="3">trans-L-3-hydroxyproline dehydratase</fullName>
        <ecNumber evidence="3">4.2.1.77</ecNumber>
    </recommendedName>
</protein>
<dbReference type="Gene3D" id="3.10.310.10">
    <property type="entry name" value="Diaminopimelate Epimerase, Chain A, domain 1"/>
    <property type="match status" value="2"/>
</dbReference>
<comment type="similarity">
    <text evidence="2">Belongs to the proline racemase family.</text>
</comment>
<dbReference type="PANTHER" id="PTHR33442">
    <property type="entry name" value="TRANS-3-HYDROXY-L-PROLINE DEHYDRATASE"/>
    <property type="match status" value="1"/>
</dbReference>
<dbReference type="OrthoDB" id="6409228at2759"/>